<accession>A0A0R2Q928</accession>
<name>A0A0R2Q928_9ACTN</name>
<organism evidence="1 2">
    <name type="scientific">Actinobacteria bacterium BACL2 MAG-120813-bin23</name>
    <dbReference type="NCBI Taxonomy" id="1655569"/>
    <lineage>
        <taxon>Bacteria</taxon>
        <taxon>Bacillati</taxon>
        <taxon>Actinomycetota</taxon>
        <taxon>Actinomycetes</taxon>
        <taxon>Actinomycetes incertae sedis</taxon>
        <taxon>ac1 cluster</taxon>
    </lineage>
</organism>
<sequence>MSYFNLSDYEPVENRIRAFWLKYPNGRILTDLQRTERSDGRIEWICRSEAYTNSEDIRPQSTGFATEIEGPLQLIALMPVRIVRLQVLVAALLI</sequence>
<proteinExistence type="predicted"/>
<evidence type="ECO:0000313" key="1">
    <source>
        <dbReference type="EMBL" id="KRO44547.1"/>
    </source>
</evidence>
<dbReference type="Proteomes" id="UP000054212">
    <property type="component" value="Unassembled WGS sequence"/>
</dbReference>
<reference evidence="1 2" key="1">
    <citation type="submission" date="2015-10" db="EMBL/GenBank/DDBJ databases">
        <title>Metagenome-Assembled Genomes uncover a global brackish microbiome.</title>
        <authorList>
            <person name="Hugerth L.W."/>
            <person name="Larsson J."/>
            <person name="Alneberg J."/>
            <person name="Lindh M.V."/>
            <person name="Legrand C."/>
            <person name="Pinhassi J."/>
            <person name="Andersson A.F."/>
        </authorList>
    </citation>
    <scope>NUCLEOTIDE SEQUENCE [LARGE SCALE GENOMIC DNA]</scope>
    <source>
        <strain evidence="1">BACL2 MAG-120813-bin23</strain>
    </source>
</reference>
<gene>
    <name evidence="1" type="ORF">ABR61_00080</name>
</gene>
<evidence type="ECO:0000313" key="2">
    <source>
        <dbReference type="Proteomes" id="UP000054212"/>
    </source>
</evidence>
<dbReference type="AlphaFoldDB" id="A0A0R2Q928"/>
<dbReference type="EMBL" id="LIAT01000135">
    <property type="protein sequence ID" value="KRO44547.1"/>
    <property type="molecule type" value="Genomic_DNA"/>
</dbReference>
<protein>
    <submittedName>
        <fullName evidence="1">Uncharacterized protein</fullName>
    </submittedName>
</protein>
<comment type="caution">
    <text evidence="1">The sequence shown here is derived from an EMBL/GenBank/DDBJ whole genome shotgun (WGS) entry which is preliminary data.</text>
</comment>